<sequence length="286" mass="32023">MLYFSIFIKIITSASNKCKAGELIIPRDTKIIENNEYKGCNKYTGSLIIPNSVEKISKYAFYGCSGLNGTLTISENIKEIGEYAFGETNFESINFLVENIICSSNAFTNVPKVTVKNNYKDDYICGIQIRKSESNNWFKNNLTLVLCIAIPVIIIVIIVIIASCMKKTPYENNNKTTNQSDLSSTNTINEIQNNSNTYNHEKPKTSTNTKEISIIDNYYNDQIPSGYWSDIDEKQISDNELTESVNSKSSNGSQTKTNDHQSTLEDSSPLSIHESNSDLSLSSRSE</sequence>
<comment type="caution">
    <text evidence="3">The sequence shown here is derived from an EMBL/GenBank/DDBJ whole genome shotgun (WGS) entry which is preliminary data.</text>
</comment>
<feature type="region of interest" description="Disordered" evidence="1">
    <location>
        <begin position="240"/>
        <end position="286"/>
    </location>
</feature>
<dbReference type="InterPro" id="IPR032675">
    <property type="entry name" value="LRR_dom_sf"/>
</dbReference>
<evidence type="ECO:0008006" key="5">
    <source>
        <dbReference type="Google" id="ProtNLM"/>
    </source>
</evidence>
<organism evidence="3 4">
    <name type="scientific">Tritrichomonas musculus</name>
    <dbReference type="NCBI Taxonomy" id="1915356"/>
    <lineage>
        <taxon>Eukaryota</taxon>
        <taxon>Metamonada</taxon>
        <taxon>Parabasalia</taxon>
        <taxon>Tritrichomonadida</taxon>
        <taxon>Tritrichomonadidae</taxon>
        <taxon>Tritrichomonas</taxon>
    </lineage>
</organism>
<gene>
    <name evidence="3" type="ORF">M9Y10_035896</name>
</gene>
<evidence type="ECO:0000256" key="1">
    <source>
        <dbReference type="SAM" id="MobiDB-lite"/>
    </source>
</evidence>
<dbReference type="EMBL" id="JAPFFF010000057">
    <property type="protein sequence ID" value="KAK8837952.1"/>
    <property type="molecule type" value="Genomic_DNA"/>
</dbReference>
<protein>
    <recommendedName>
        <fullName evidence="5">Surface antigen BspA-like</fullName>
    </recommendedName>
</protein>
<dbReference type="Gene3D" id="3.80.10.10">
    <property type="entry name" value="Ribonuclease Inhibitor"/>
    <property type="match status" value="1"/>
</dbReference>
<reference evidence="3 4" key="1">
    <citation type="submission" date="2024-04" db="EMBL/GenBank/DDBJ databases">
        <title>Tritrichomonas musculus Genome.</title>
        <authorList>
            <person name="Alves-Ferreira E."/>
            <person name="Grigg M."/>
            <person name="Lorenzi H."/>
            <person name="Galac M."/>
        </authorList>
    </citation>
    <scope>NUCLEOTIDE SEQUENCE [LARGE SCALE GENOMIC DNA]</scope>
    <source>
        <strain evidence="3 4">EAF2021</strain>
    </source>
</reference>
<proteinExistence type="predicted"/>
<keyword evidence="4" id="KW-1185">Reference proteome</keyword>
<dbReference type="Pfam" id="PF13306">
    <property type="entry name" value="LRR_5"/>
    <property type="match status" value="1"/>
</dbReference>
<feature type="transmembrane region" description="Helical" evidence="2">
    <location>
        <begin position="142"/>
        <end position="165"/>
    </location>
</feature>
<dbReference type="Proteomes" id="UP001470230">
    <property type="component" value="Unassembled WGS sequence"/>
</dbReference>
<feature type="compositionally biased region" description="Low complexity" evidence="1">
    <location>
        <begin position="271"/>
        <end position="286"/>
    </location>
</feature>
<keyword evidence="2" id="KW-0812">Transmembrane</keyword>
<accession>A0ABR2GVJ6</accession>
<dbReference type="InterPro" id="IPR026906">
    <property type="entry name" value="LRR_5"/>
</dbReference>
<keyword evidence="2" id="KW-1133">Transmembrane helix</keyword>
<evidence type="ECO:0000313" key="3">
    <source>
        <dbReference type="EMBL" id="KAK8837952.1"/>
    </source>
</evidence>
<feature type="compositionally biased region" description="Polar residues" evidence="1">
    <location>
        <begin position="240"/>
        <end position="256"/>
    </location>
</feature>
<name>A0ABR2GVJ6_9EUKA</name>
<keyword evidence="2" id="KW-0472">Membrane</keyword>
<evidence type="ECO:0000313" key="4">
    <source>
        <dbReference type="Proteomes" id="UP001470230"/>
    </source>
</evidence>
<evidence type="ECO:0000256" key="2">
    <source>
        <dbReference type="SAM" id="Phobius"/>
    </source>
</evidence>